<sequence>MWSQLISLLNLVDQPEKSNEVFQRWFNPYDMPVVEDVFARMWDAVEPPKTNSKRDNTPKVWITSRDIGDKCGSGSPLAYTGSFGALPDDIRKKMVSQYSMSNQDCIIHFCEKPLDYILERQFVDCDEIPLKRMSFSVAGNATATLLHELMLDDVFTGGSGEGKEIYDPYQCSAVTDDCSSGTAVRNPQNYQYYAANRYWNNKCSFDLKAPAPKPPPKSDALKQYVVGT</sequence>
<protein>
    <submittedName>
        <fullName evidence="1">Uncharacterized protein</fullName>
    </submittedName>
</protein>
<dbReference type="InterPro" id="IPR024079">
    <property type="entry name" value="MetalloPept_cat_dom_sf"/>
</dbReference>
<reference evidence="1" key="2">
    <citation type="journal article" date="2023" name="IMA Fungus">
        <title>Comparative genomic study of the Penicillium genus elucidates a diverse pangenome and 15 lateral gene transfer events.</title>
        <authorList>
            <person name="Petersen C."/>
            <person name="Sorensen T."/>
            <person name="Nielsen M.R."/>
            <person name="Sondergaard T.E."/>
            <person name="Sorensen J.L."/>
            <person name="Fitzpatrick D.A."/>
            <person name="Frisvad J.C."/>
            <person name="Nielsen K.L."/>
        </authorList>
    </citation>
    <scope>NUCLEOTIDE SEQUENCE</scope>
    <source>
        <strain evidence="1">IBT 34128</strain>
    </source>
</reference>
<dbReference type="GeneID" id="81390747"/>
<organism evidence="1 2">
    <name type="scientific">Penicillium alfredii</name>
    <dbReference type="NCBI Taxonomy" id="1506179"/>
    <lineage>
        <taxon>Eukaryota</taxon>
        <taxon>Fungi</taxon>
        <taxon>Dikarya</taxon>
        <taxon>Ascomycota</taxon>
        <taxon>Pezizomycotina</taxon>
        <taxon>Eurotiomycetes</taxon>
        <taxon>Eurotiomycetidae</taxon>
        <taxon>Eurotiales</taxon>
        <taxon>Aspergillaceae</taxon>
        <taxon>Penicillium</taxon>
    </lineage>
</organism>
<keyword evidence="2" id="KW-1185">Reference proteome</keyword>
<dbReference type="Gene3D" id="3.40.390.10">
    <property type="entry name" value="Collagenase (Catalytic Domain)"/>
    <property type="match status" value="1"/>
</dbReference>
<dbReference type="RefSeq" id="XP_056516429.1">
    <property type="nucleotide sequence ID" value="XM_056651579.1"/>
</dbReference>
<evidence type="ECO:0000313" key="2">
    <source>
        <dbReference type="Proteomes" id="UP001141434"/>
    </source>
</evidence>
<proteinExistence type="predicted"/>
<dbReference type="EMBL" id="JAPMSZ010000001">
    <property type="protein sequence ID" value="KAJ5115238.1"/>
    <property type="molecule type" value="Genomic_DNA"/>
</dbReference>
<name>A0A9W9GAP4_9EURO</name>
<dbReference type="GO" id="GO:0008237">
    <property type="term" value="F:metallopeptidase activity"/>
    <property type="evidence" value="ECO:0007669"/>
    <property type="project" value="InterPro"/>
</dbReference>
<reference evidence="1" key="1">
    <citation type="submission" date="2022-11" db="EMBL/GenBank/DDBJ databases">
        <authorList>
            <person name="Petersen C."/>
        </authorList>
    </citation>
    <scope>NUCLEOTIDE SEQUENCE</scope>
    <source>
        <strain evidence="1">IBT 34128</strain>
    </source>
</reference>
<gene>
    <name evidence="1" type="ORF">NUU61_000997</name>
</gene>
<dbReference type="AlphaFoldDB" id="A0A9W9GAP4"/>
<dbReference type="Proteomes" id="UP001141434">
    <property type="component" value="Unassembled WGS sequence"/>
</dbReference>
<comment type="caution">
    <text evidence="1">The sequence shown here is derived from an EMBL/GenBank/DDBJ whole genome shotgun (WGS) entry which is preliminary data.</text>
</comment>
<evidence type="ECO:0000313" key="1">
    <source>
        <dbReference type="EMBL" id="KAJ5115238.1"/>
    </source>
</evidence>
<accession>A0A9W9GAP4</accession>